<keyword evidence="6" id="KW-0413">Isomerase</keyword>
<dbReference type="InterPro" id="IPR036249">
    <property type="entry name" value="Thioredoxin-like_sf"/>
</dbReference>
<dbReference type="InterPro" id="IPR050553">
    <property type="entry name" value="Thioredoxin_ResA/DsbE_sf"/>
</dbReference>
<keyword evidence="4" id="KW-0676">Redox-active center</keyword>
<gene>
    <name evidence="6" type="ORF">GGR21_001548</name>
</gene>
<keyword evidence="2" id="KW-0201">Cytochrome c-type biogenesis</keyword>
<keyword evidence="7" id="KW-1185">Reference proteome</keyword>
<comment type="subcellular location">
    <subcellularLocation>
        <location evidence="1">Cell envelope</location>
    </subcellularLocation>
</comment>
<protein>
    <submittedName>
        <fullName evidence="6">Thiol-disulfide isomerase/thioredoxin</fullName>
    </submittedName>
</protein>
<evidence type="ECO:0000259" key="5">
    <source>
        <dbReference type="PROSITE" id="PS51352"/>
    </source>
</evidence>
<evidence type="ECO:0000256" key="1">
    <source>
        <dbReference type="ARBA" id="ARBA00004196"/>
    </source>
</evidence>
<accession>A0A840CV37</accession>
<keyword evidence="3" id="KW-1015">Disulfide bond</keyword>
<evidence type="ECO:0000256" key="3">
    <source>
        <dbReference type="ARBA" id="ARBA00023157"/>
    </source>
</evidence>
<dbReference type="GO" id="GO:0016853">
    <property type="term" value="F:isomerase activity"/>
    <property type="evidence" value="ECO:0007669"/>
    <property type="project" value="UniProtKB-KW"/>
</dbReference>
<name>A0A840CV37_9BACT</name>
<dbReference type="CDD" id="cd02966">
    <property type="entry name" value="TlpA_like_family"/>
    <property type="match status" value="1"/>
</dbReference>
<dbReference type="PANTHER" id="PTHR42852">
    <property type="entry name" value="THIOL:DISULFIDE INTERCHANGE PROTEIN DSBE"/>
    <property type="match status" value="1"/>
</dbReference>
<evidence type="ECO:0000256" key="2">
    <source>
        <dbReference type="ARBA" id="ARBA00022748"/>
    </source>
</evidence>
<evidence type="ECO:0000313" key="7">
    <source>
        <dbReference type="Proteomes" id="UP000555103"/>
    </source>
</evidence>
<dbReference type="EMBL" id="JACIEP010000005">
    <property type="protein sequence ID" value="MBB4035653.1"/>
    <property type="molecule type" value="Genomic_DNA"/>
</dbReference>
<dbReference type="Gene3D" id="3.40.30.10">
    <property type="entry name" value="Glutaredoxin"/>
    <property type="match status" value="1"/>
</dbReference>
<evidence type="ECO:0000313" key="6">
    <source>
        <dbReference type="EMBL" id="MBB4035653.1"/>
    </source>
</evidence>
<dbReference type="InterPro" id="IPR013740">
    <property type="entry name" value="Redoxin"/>
</dbReference>
<dbReference type="GO" id="GO:0016491">
    <property type="term" value="F:oxidoreductase activity"/>
    <property type="evidence" value="ECO:0007669"/>
    <property type="project" value="InterPro"/>
</dbReference>
<dbReference type="Proteomes" id="UP000555103">
    <property type="component" value="Unassembled WGS sequence"/>
</dbReference>
<dbReference type="PROSITE" id="PS51352">
    <property type="entry name" value="THIOREDOXIN_2"/>
    <property type="match status" value="1"/>
</dbReference>
<dbReference type="PANTHER" id="PTHR42852:SF6">
    <property type="entry name" value="THIOL:DISULFIDE INTERCHANGE PROTEIN DSBE"/>
    <property type="match status" value="1"/>
</dbReference>
<dbReference type="Pfam" id="PF08534">
    <property type="entry name" value="Redoxin"/>
    <property type="match status" value="1"/>
</dbReference>
<dbReference type="GO" id="GO:0017004">
    <property type="term" value="P:cytochrome complex assembly"/>
    <property type="evidence" value="ECO:0007669"/>
    <property type="project" value="UniProtKB-KW"/>
</dbReference>
<sequence>MKKIILLTILLAASFTGGFANNISIINGTWLRKGAKEVKLFKVESGTIKEMASSQLDSNNKFLFAFNISNDGFYVIGNSAKTASDNYTFYFKPGDQLNVEVGEKSYKLIGENTPENREMEKWHEFILPIERKSLYFVSEHSTYVDFFPLLDEKLEVMNNYKVEYTANSTFNELFKDYRKYDMLLNALMFTTTPRSAHPQDEDFPDYYHQIDISDITSGQTLLKYPYGMTLITSYNLMAPRILADKYTEEQIKDLKNVKKALDVVLPEIKNDEVQGELILMYSQYLRTYEEFLDFEQKYGKHLITDNQKERLNDKIKDVAKLAQGQMAVDFKFPDADNKEIALSDFKGKVVYIDVWATWCAPCIKEIPSLKKLEEEYHGKDIVFMSVSTDESKDIQKWKDFIQKRELKGIQLFAGDRAKKELMEIYKISGIPRFILVGKDGKLISADALRPSSTDIRAQLDSALAK</sequence>
<feature type="domain" description="Thioredoxin" evidence="5">
    <location>
        <begin position="321"/>
        <end position="464"/>
    </location>
</feature>
<comment type="caution">
    <text evidence="6">The sequence shown here is derived from an EMBL/GenBank/DDBJ whole genome shotgun (WGS) entry which is preliminary data.</text>
</comment>
<dbReference type="GO" id="GO:0030313">
    <property type="term" value="C:cell envelope"/>
    <property type="evidence" value="ECO:0007669"/>
    <property type="project" value="UniProtKB-SubCell"/>
</dbReference>
<dbReference type="InterPro" id="IPR013766">
    <property type="entry name" value="Thioredoxin_domain"/>
</dbReference>
<organism evidence="6 7">
    <name type="scientific">Dysgonomonas hofstadii</name>
    <dbReference type="NCBI Taxonomy" id="637886"/>
    <lineage>
        <taxon>Bacteria</taxon>
        <taxon>Pseudomonadati</taxon>
        <taxon>Bacteroidota</taxon>
        <taxon>Bacteroidia</taxon>
        <taxon>Bacteroidales</taxon>
        <taxon>Dysgonomonadaceae</taxon>
        <taxon>Dysgonomonas</taxon>
    </lineage>
</organism>
<dbReference type="RefSeq" id="WP_183306587.1">
    <property type="nucleotide sequence ID" value="NZ_JACIEP010000005.1"/>
</dbReference>
<reference evidence="6 7" key="1">
    <citation type="submission" date="2020-08" db="EMBL/GenBank/DDBJ databases">
        <title>Genomic Encyclopedia of Type Strains, Phase IV (KMG-IV): sequencing the most valuable type-strain genomes for metagenomic binning, comparative biology and taxonomic classification.</title>
        <authorList>
            <person name="Goeker M."/>
        </authorList>
    </citation>
    <scope>NUCLEOTIDE SEQUENCE [LARGE SCALE GENOMIC DNA]</scope>
    <source>
        <strain evidence="6 7">DSM 104969</strain>
    </source>
</reference>
<proteinExistence type="predicted"/>
<dbReference type="AlphaFoldDB" id="A0A840CV37"/>
<dbReference type="SUPFAM" id="SSF52833">
    <property type="entry name" value="Thioredoxin-like"/>
    <property type="match status" value="1"/>
</dbReference>
<evidence type="ECO:0000256" key="4">
    <source>
        <dbReference type="ARBA" id="ARBA00023284"/>
    </source>
</evidence>